<evidence type="ECO:0000313" key="2">
    <source>
        <dbReference type="EMBL" id="VDN41521.1"/>
    </source>
</evidence>
<organism evidence="2 3">
    <name type="scientific">Dibothriocephalus latus</name>
    <name type="common">Fish tapeworm</name>
    <name type="synonym">Diphyllobothrium latum</name>
    <dbReference type="NCBI Taxonomy" id="60516"/>
    <lineage>
        <taxon>Eukaryota</taxon>
        <taxon>Metazoa</taxon>
        <taxon>Spiralia</taxon>
        <taxon>Lophotrochozoa</taxon>
        <taxon>Platyhelminthes</taxon>
        <taxon>Cestoda</taxon>
        <taxon>Eucestoda</taxon>
        <taxon>Diphyllobothriidea</taxon>
        <taxon>Diphyllobothriidae</taxon>
        <taxon>Dibothriocephalus</taxon>
    </lineage>
</organism>
<dbReference type="AlphaFoldDB" id="A0A3P7PF31"/>
<dbReference type="Gene3D" id="3.40.630.30">
    <property type="match status" value="1"/>
</dbReference>
<feature type="non-terminal residue" evidence="2">
    <location>
        <position position="1"/>
    </location>
</feature>
<feature type="non-terminal residue" evidence="2">
    <location>
        <position position="100"/>
    </location>
</feature>
<name>A0A3P7PF31_DIBLA</name>
<dbReference type="EMBL" id="UYRU01101664">
    <property type="protein sequence ID" value="VDN41521.1"/>
    <property type="molecule type" value="Genomic_DNA"/>
</dbReference>
<proteinExistence type="predicted"/>
<feature type="compositionally biased region" description="Polar residues" evidence="1">
    <location>
        <begin position="81"/>
        <end position="100"/>
    </location>
</feature>
<sequence length="100" mass="11789">PYFQPRRPYLVRPYRPEDKPKLYSLWRRLLLRRIGLAVDALPEEYKDLPGDRYLLAYLEHSPQHCLVVEGPPLFFMPPLDNQLSTPSQPKPESNGSEWDI</sequence>
<evidence type="ECO:0000256" key="1">
    <source>
        <dbReference type="SAM" id="MobiDB-lite"/>
    </source>
</evidence>
<evidence type="ECO:0000313" key="3">
    <source>
        <dbReference type="Proteomes" id="UP000281553"/>
    </source>
</evidence>
<gene>
    <name evidence="2" type="ORF">DILT_LOCUS18573</name>
</gene>
<feature type="region of interest" description="Disordered" evidence="1">
    <location>
        <begin position="79"/>
        <end position="100"/>
    </location>
</feature>
<dbReference type="Proteomes" id="UP000281553">
    <property type="component" value="Unassembled WGS sequence"/>
</dbReference>
<protein>
    <submittedName>
        <fullName evidence="2">Uncharacterized protein</fullName>
    </submittedName>
</protein>
<keyword evidence="3" id="KW-1185">Reference proteome</keyword>
<accession>A0A3P7PF31</accession>
<reference evidence="2 3" key="1">
    <citation type="submission" date="2018-11" db="EMBL/GenBank/DDBJ databases">
        <authorList>
            <consortium name="Pathogen Informatics"/>
        </authorList>
    </citation>
    <scope>NUCLEOTIDE SEQUENCE [LARGE SCALE GENOMIC DNA]</scope>
</reference>